<feature type="compositionally biased region" description="Polar residues" evidence="10">
    <location>
        <begin position="335"/>
        <end position="356"/>
    </location>
</feature>
<gene>
    <name evidence="13" type="ORF">Sjap_023216</name>
</gene>
<evidence type="ECO:0000256" key="9">
    <source>
        <dbReference type="PROSITE-ProRule" id="PRU00357"/>
    </source>
</evidence>
<comment type="caution">
    <text evidence="13">The sequence shown here is derived from an EMBL/GenBank/DDBJ whole genome shotgun (WGS) entry which is preliminary data.</text>
</comment>
<keyword evidence="7 9" id="KW-0539">Nucleus</keyword>
<dbReference type="InterPro" id="IPR049808">
    <property type="entry name" value="CONSTANS-like_Bbox1"/>
</dbReference>
<evidence type="ECO:0000259" key="11">
    <source>
        <dbReference type="PROSITE" id="PS50119"/>
    </source>
</evidence>
<name>A0AAP0EJM2_9MAGN</name>
<keyword evidence="6" id="KW-0862">Zinc</keyword>
<dbReference type="Pfam" id="PF06203">
    <property type="entry name" value="CCT"/>
    <property type="match status" value="1"/>
</dbReference>
<dbReference type="CDD" id="cd19821">
    <property type="entry name" value="Bbox1_BBX-like"/>
    <property type="match status" value="1"/>
</dbReference>
<dbReference type="Pfam" id="PF00643">
    <property type="entry name" value="zf-B_box"/>
    <property type="match status" value="1"/>
</dbReference>
<evidence type="ECO:0000256" key="7">
    <source>
        <dbReference type="ARBA" id="ARBA00023242"/>
    </source>
</evidence>
<keyword evidence="4" id="KW-0677">Repeat</keyword>
<dbReference type="PROSITE" id="PS50119">
    <property type="entry name" value="ZF_BBOX"/>
    <property type="match status" value="2"/>
</dbReference>
<evidence type="ECO:0000256" key="5">
    <source>
        <dbReference type="ARBA" id="ARBA00022771"/>
    </source>
</evidence>
<keyword evidence="3" id="KW-0479">Metal-binding</keyword>
<accession>A0AAP0EJM2</accession>
<feature type="domain" description="CCT" evidence="12">
    <location>
        <begin position="394"/>
        <end position="436"/>
    </location>
</feature>
<comment type="subcellular location">
    <subcellularLocation>
        <location evidence="1 9">Nucleus</location>
    </subcellularLocation>
</comment>
<evidence type="ECO:0000256" key="10">
    <source>
        <dbReference type="SAM" id="MobiDB-lite"/>
    </source>
</evidence>
<evidence type="ECO:0000313" key="13">
    <source>
        <dbReference type="EMBL" id="KAK9090039.1"/>
    </source>
</evidence>
<feature type="domain" description="B box-type" evidence="11">
    <location>
        <begin position="11"/>
        <end position="58"/>
    </location>
</feature>
<dbReference type="SMART" id="SM00336">
    <property type="entry name" value="BBOX"/>
    <property type="match status" value="2"/>
</dbReference>
<reference evidence="13 14" key="1">
    <citation type="submission" date="2024-01" db="EMBL/GenBank/DDBJ databases">
        <title>Genome assemblies of Stephania.</title>
        <authorList>
            <person name="Yang L."/>
        </authorList>
    </citation>
    <scope>NUCLEOTIDE SEQUENCE [LARGE SCALE GENOMIC DNA]</scope>
    <source>
        <strain evidence="13">QJT</strain>
        <tissue evidence="13">Leaf</tissue>
    </source>
</reference>
<dbReference type="EMBL" id="JBBNAE010000010">
    <property type="protein sequence ID" value="KAK9090039.1"/>
    <property type="molecule type" value="Genomic_DNA"/>
</dbReference>
<evidence type="ECO:0000313" key="14">
    <source>
        <dbReference type="Proteomes" id="UP001417504"/>
    </source>
</evidence>
<dbReference type="PANTHER" id="PTHR31717:SF45">
    <property type="entry name" value="ZINC FINGER PROTEIN CONSTANS-LIKE 14-RELATED"/>
    <property type="match status" value="1"/>
</dbReference>
<proteinExistence type="inferred from homology"/>
<feature type="domain" description="B box-type" evidence="11">
    <location>
        <begin position="54"/>
        <end position="101"/>
    </location>
</feature>
<comment type="similarity">
    <text evidence="2">Belongs to the CONSTANS family.</text>
</comment>
<evidence type="ECO:0000259" key="12">
    <source>
        <dbReference type="PROSITE" id="PS51017"/>
    </source>
</evidence>
<evidence type="ECO:0000256" key="3">
    <source>
        <dbReference type="ARBA" id="ARBA00022723"/>
    </source>
</evidence>
<dbReference type="PANTHER" id="PTHR31717">
    <property type="entry name" value="ZINC FINGER PROTEIN CONSTANS-LIKE 10"/>
    <property type="match status" value="1"/>
</dbReference>
<protein>
    <submittedName>
        <fullName evidence="13">Uncharacterized protein</fullName>
    </submittedName>
</protein>
<evidence type="ECO:0000256" key="4">
    <source>
        <dbReference type="ARBA" id="ARBA00022737"/>
    </source>
</evidence>
<dbReference type="GO" id="GO:0008270">
    <property type="term" value="F:zinc ion binding"/>
    <property type="evidence" value="ECO:0007669"/>
    <property type="project" value="UniProtKB-KW"/>
</dbReference>
<dbReference type="Proteomes" id="UP001417504">
    <property type="component" value="Unassembled WGS sequence"/>
</dbReference>
<dbReference type="InterPro" id="IPR010402">
    <property type="entry name" value="CCT_domain"/>
</dbReference>
<organism evidence="13 14">
    <name type="scientific">Stephania japonica</name>
    <dbReference type="NCBI Taxonomy" id="461633"/>
    <lineage>
        <taxon>Eukaryota</taxon>
        <taxon>Viridiplantae</taxon>
        <taxon>Streptophyta</taxon>
        <taxon>Embryophyta</taxon>
        <taxon>Tracheophyta</taxon>
        <taxon>Spermatophyta</taxon>
        <taxon>Magnoliopsida</taxon>
        <taxon>Ranunculales</taxon>
        <taxon>Menispermaceae</taxon>
        <taxon>Menispermoideae</taxon>
        <taxon>Cissampelideae</taxon>
        <taxon>Stephania</taxon>
    </lineage>
</organism>
<sequence length="442" mass="48790">MESNDRKARNAERIPCDFCSEEAAIIYCRADSAKLCLFCDRHVHSANDLSRKHHRSQICDNCGSEPVTVRCATDNLVLCHDCDWDAHGNCSVAASHRRDAVEGFSGCPSAHDLAESWGFDELELEDVIPAIRSPNSPNSDLMVVPGDGDGAAAYLDRRQSNRSCGKRRQVIYRQLLGMIRRGRSEGEELGPGTPGRGVGGGRGGFVEGDQLVQQEQEQLQVTPYTSLLMSSGVCGEIREDERVAVAAAAEEEEVRLWEGNPRSKQQSQIWDFHSGRSRNHEAPDEFDIYNMSDTGFMIENYDDLIECAPMEATKVLEGIYPIYCCATNEDLKSQNSTSNNQVFSQKPTSSEGNSLTARKEASSGLTLASPKASGNTKDVHFAGKVCSVNTRATTDLELLAQNRGNAMLRYDKHIRYESRKARADTRKRVKGRFVKATEAPGI</sequence>
<dbReference type="GO" id="GO:0005634">
    <property type="term" value="C:nucleus"/>
    <property type="evidence" value="ECO:0007669"/>
    <property type="project" value="UniProtKB-SubCell"/>
</dbReference>
<evidence type="ECO:0000256" key="2">
    <source>
        <dbReference type="ARBA" id="ARBA00010024"/>
    </source>
</evidence>
<keyword evidence="14" id="KW-1185">Reference proteome</keyword>
<evidence type="ECO:0000256" key="8">
    <source>
        <dbReference type="PROSITE-ProRule" id="PRU00024"/>
    </source>
</evidence>
<feature type="region of interest" description="Disordered" evidence="10">
    <location>
        <begin position="335"/>
        <end position="374"/>
    </location>
</feature>
<dbReference type="GO" id="GO:0006355">
    <property type="term" value="P:regulation of DNA-templated transcription"/>
    <property type="evidence" value="ECO:0007669"/>
    <property type="project" value="UniProtKB-ARBA"/>
</dbReference>
<dbReference type="PROSITE" id="PS51017">
    <property type="entry name" value="CCT"/>
    <property type="match status" value="1"/>
</dbReference>
<keyword evidence="5 8" id="KW-0863">Zinc-finger</keyword>
<dbReference type="InterPro" id="IPR000315">
    <property type="entry name" value="Znf_B-box"/>
</dbReference>
<evidence type="ECO:0000256" key="1">
    <source>
        <dbReference type="ARBA" id="ARBA00004123"/>
    </source>
</evidence>
<evidence type="ECO:0000256" key="6">
    <source>
        <dbReference type="ARBA" id="ARBA00022833"/>
    </source>
</evidence>
<dbReference type="AlphaFoldDB" id="A0AAP0EJM2"/>